<sequence>LVTAKMKKWVQNLFVRDKSSLTECSGSRKTGSQIDNSSTIPKNRTNAEAISKPAVQKIGAQKGSNLAAVTKTAVAAADASPQVRTVSAVETKHAVIGTVQPIPVSPTTNSSKVAEAKTAYGLHSANQNNALQSGSPAVVIKSYKDLLKEIMSCTVPTKLRLDPQRNQDVQQRVRLRKKELKLKMTASREPDDVDRLVLDAPIPVADDDPPQSDYSQLDADEVLQRHREAGGSLQMLVNNDTLYTLYASLNRLDVVKRLFRHQMNSEMGLYESVNIRTPATDGRTCLYAFAANYNLEGVRFCVLTSFPNAYEGWMTAAMAVLSASACEQLQLDCCVQFLLRVLSSLGNACSVHLNDYLNWHQLCLWLPQHVARGYTLLHFACAYCKPPLIKALLNHGANPTLLTAVATQNGRRCNAFEICSQLQSPETVSVVTQMMLEACSASGWPVQEHLA</sequence>
<dbReference type="Pfam" id="PF13606">
    <property type="entry name" value="Ank_3"/>
    <property type="match status" value="1"/>
</dbReference>
<proteinExistence type="predicted"/>
<evidence type="ECO:0000313" key="4">
    <source>
        <dbReference type="Proteomes" id="UP000215902"/>
    </source>
</evidence>
<dbReference type="SMART" id="SM00248">
    <property type="entry name" value="ANK"/>
    <property type="match status" value="3"/>
</dbReference>
<evidence type="ECO:0000313" key="3">
    <source>
        <dbReference type="EMBL" id="PAA74173.1"/>
    </source>
</evidence>
<dbReference type="InterPro" id="IPR002110">
    <property type="entry name" value="Ankyrin_rpt"/>
</dbReference>
<evidence type="ECO:0000256" key="1">
    <source>
        <dbReference type="PROSITE-ProRule" id="PRU00023"/>
    </source>
</evidence>
<accession>A0A267FKC2</accession>
<dbReference type="PROSITE" id="PS50088">
    <property type="entry name" value="ANK_REPEAT"/>
    <property type="match status" value="1"/>
</dbReference>
<dbReference type="AlphaFoldDB" id="A0A267FKC2"/>
<dbReference type="Proteomes" id="UP000215902">
    <property type="component" value="Unassembled WGS sequence"/>
</dbReference>
<organism evidence="3 4">
    <name type="scientific">Macrostomum lignano</name>
    <dbReference type="NCBI Taxonomy" id="282301"/>
    <lineage>
        <taxon>Eukaryota</taxon>
        <taxon>Metazoa</taxon>
        <taxon>Spiralia</taxon>
        <taxon>Lophotrochozoa</taxon>
        <taxon>Platyhelminthes</taxon>
        <taxon>Rhabditophora</taxon>
        <taxon>Macrostomorpha</taxon>
        <taxon>Macrostomida</taxon>
        <taxon>Macrostomidae</taxon>
        <taxon>Macrostomum</taxon>
    </lineage>
</organism>
<reference evidence="3 4" key="1">
    <citation type="submission" date="2017-06" db="EMBL/GenBank/DDBJ databases">
        <title>A platform for efficient transgenesis in Macrostomum lignano, a flatworm model organism for stem cell research.</title>
        <authorList>
            <person name="Berezikov E."/>
        </authorList>
    </citation>
    <scope>NUCLEOTIDE SEQUENCE [LARGE SCALE GENOMIC DNA]</scope>
    <source>
        <strain evidence="3">DV1</strain>
        <tissue evidence="3">Whole organism</tissue>
    </source>
</reference>
<dbReference type="SUPFAM" id="SSF48403">
    <property type="entry name" value="Ankyrin repeat"/>
    <property type="match status" value="1"/>
</dbReference>
<feature type="repeat" description="ANK" evidence="1">
    <location>
        <begin position="372"/>
        <end position="404"/>
    </location>
</feature>
<dbReference type="Gene3D" id="1.25.40.20">
    <property type="entry name" value="Ankyrin repeat-containing domain"/>
    <property type="match status" value="1"/>
</dbReference>
<dbReference type="InterPro" id="IPR036770">
    <property type="entry name" value="Ankyrin_rpt-contain_sf"/>
</dbReference>
<feature type="region of interest" description="Disordered" evidence="2">
    <location>
        <begin position="24"/>
        <end position="45"/>
    </location>
</feature>
<dbReference type="PROSITE" id="PS50297">
    <property type="entry name" value="ANK_REP_REGION"/>
    <property type="match status" value="1"/>
</dbReference>
<evidence type="ECO:0000256" key="2">
    <source>
        <dbReference type="SAM" id="MobiDB-lite"/>
    </source>
</evidence>
<dbReference type="EMBL" id="NIVC01000974">
    <property type="protein sequence ID" value="PAA74173.1"/>
    <property type="molecule type" value="Genomic_DNA"/>
</dbReference>
<gene>
    <name evidence="3" type="ORF">BOX15_Mlig010712g1</name>
</gene>
<keyword evidence="1" id="KW-0040">ANK repeat</keyword>
<feature type="non-terminal residue" evidence="3">
    <location>
        <position position="1"/>
    </location>
</feature>
<protein>
    <submittedName>
        <fullName evidence="3">Uncharacterized protein</fullName>
    </submittedName>
</protein>
<name>A0A267FKC2_9PLAT</name>
<keyword evidence="4" id="KW-1185">Reference proteome</keyword>
<comment type="caution">
    <text evidence="3">The sequence shown here is derived from an EMBL/GenBank/DDBJ whole genome shotgun (WGS) entry which is preliminary data.</text>
</comment>